<feature type="binding site" evidence="1">
    <location>
        <position position="67"/>
    </location>
    <ligand>
        <name>ATP</name>
        <dbReference type="ChEBI" id="CHEBI:30616"/>
    </ligand>
</feature>
<reference evidence="3 4" key="1">
    <citation type="submission" date="2024-02" db="EMBL/GenBank/DDBJ databases">
        <title>First draft genome assembly of two strains of Seiridium cardinale.</title>
        <authorList>
            <person name="Emiliani G."/>
            <person name="Scali E."/>
        </authorList>
    </citation>
    <scope>NUCLEOTIDE SEQUENCE [LARGE SCALE GENOMIC DNA]</scope>
    <source>
        <strain evidence="3 4">BM-138-000479</strain>
    </source>
</reference>
<dbReference type="Gene3D" id="1.10.510.10">
    <property type="entry name" value="Transferase(Phosphotransferase) domain 1"/>
    <property type="match status" value="1"/>
</dbReference>
<sequence>MPTNRNGSPRNRQRLTSTASEVRAIFDYFHQEPTYSYERILGKGAYGIACLLQEFQPGVPPRKFVVKRGIWDFGIDSVKNEVKLLEWLIGASHIIQKIALSDIDSIEEHLPGPTLITEYLRNGTLSNFIERLGNTSQRVPNRLLWRLFLCLIRGCVALAFPPGWPTNIDLAPETWPDGTTQDVQIAHNDMHSENVAFGDFTDEKEHDLSPILKILDFGSARVHDLSNPKEKTEFKSRDFDATDVFSIGKLMLDVIYKRDSTVEDGDDTHTISFGGGTFNTLAIELFQRGRTRPIYPNFDGDLAILVARCVSDSTATQPDLKELVGKASEAVRTRTSDHYLGIPEETDDQIRTLVQQLLHNADVGDRDIHADYEIPQDEIN</sequence>
<dbReference type="SUPFAM" id="SSF56112">
    <property type="entry name" value="Protein kinase-like (PK-like)"/>
    <property type="match status" value="1"/>
</dbReference>
<organism evidence="3 4">
    <name type="scientific">Seiridium cardinale</name>
    <dbReference type="NCBI Taxonomy" id="138064"/>
    <lineage>
        <taxon>Eukaryota</taxon>
        <taxon>Fungi</taxon>
        <taxon>Dikarya</taxon>
        <taxon>Ascomycota</taxon>
        <taxon>Pezizomycotina</taxon>
        <taxon>Sordariomycetes</taxon>
        <taxon>Xylariomycetidae</taxon>
        <taxon>Amphisphaeriales</taxon>
        <taxon>Sporocadaceae</taxon>
        <taxon>Seiridium</taxon>
    </lineage>
</organism>
<dbReference type="EMBL" id="JARVKM010000016">
    <property type="protein sequence ID" value="KAK9778402.1"/>
    <property type="molecule type" value="Genomic_DNA"/>
</dbReference>
<comment type="caution">
    <text evidence="3">The sequence shown here is derived from an EMBL/GenBank/DDBJ whole genome shotgun (WGS) entry which is preliminary data.</text>
</comment>
<gene>
    <name evidence="3" type="ORF">SCAR479_04804</name>
</gene>
<evidence type="ECO:0000256" key="1">
    <source>
        <dbReference type="PROSITE-ProRule" id="PRU10141"/>
    </source>
</evidence>
<accession>A0ABR2XXE3</accession>
<keyword evidence="1" id="KW-0067">ATP-binding</keyword>
<dbReference type="SMART" id="SM00220">
    <property type="entry name" value="S_TKc"/>
    <property type="match status" value="1"/>
</dbReference>
<keyword evidence="4" id="KW-1185">Reference proteome</keyword>
<evidence type="ECO:0000259" key="2">
    <source>
        <dbReference type="PROSITE" id="PS50011"/>
    </source>
</evidence>
<dbReference type="PROSITE" id="PS50011">
    <property type="entry name" value="PROTEIN_KINASE_DOM"/>
    <property type="match status" value="1"/>
</dbReference>
<dbReference type="InterPro" id="IPR017441">
    <property type="entry name" value="Protein_kinase_ATP_BS"/>
</dbReference>
<protein>
    <recommendedName>
        <fullName evidence="2">Protein kinase domain-containing protein</fullName>
    </recommendedName>
</protein>
<name>A0ABR2XXE3_9PEZI</name>
<dbReference type="Proteomes" id="UP001465668">
    <property type="component" value="Unassembled WGS sequence"/>
</dbReference>
<proteinExistence type="predicted"/>
<keyword evidence="1" id="KW-0547">Nucleotide-binding</keyword>
<evidence type="ECO:0000313" key="4">
    <source>
        <dbReference type="Proteomes" id="UP001465668"/>
    </source>
</evidence>
<feature type="domain" description="Protein kinase" evidence="2">
    <location>
        <begin position="35"/>
        <end position="331"/>
    </location>
</feature>
<evidence type="ECO:0000313" key="3">
    <source>
        <dbReference type="EMBL" id="KAK9778402.1"/>
    </source>
</evidence>
<dbReference type="InterPro" id="IPR011009">
    <property type="entry name" value="Kinase-like_dom_sf"/>
</dbReference>
<dbReference type="PROSITE" id="PS00107">
    <property type="entry name" value="PROTEIN_KINASE_ATP"/>
    <property type="match status" value="1"/>
</dbReference>
<dbReference type="InterPro" id="IPR000719">
    <property type="entry name" value="Prot_kinase_dom"/>
</dbReference>